<sequence>MIDAVGASLLTELKSKINMLKMRVESERVQKMERLQETLAALHGPTQLYLQMKCLLDSHLNPAHFLKEDKLLRCEVARFAQQEGLPQVPKEGSISVSQYFKELVKGIDMKDFVSSETNKLLLRSAEEHDAWMSSCSNLNVPSAEDLDDIIHKIICSLGFKSKEAEESYDEYESFLSTASANNCLETAQEMEGLSVDRIDL</sequence>
<name>A0A401Q3T8_SCYTO</name>
<keyword evidence="2" id="KW-1185">Reference proteome</keyword>
<dbReference type="EMBL" id="BFAA01010785">
    <property type="protein sequence ID" value="GCB80000.1"/>
    <property type="molecule type" value="Genomic_DNA"/>
</dbReference>
<accession>A0A401Q3T8</accession>
<protein>
    <submittedName>
        <fullName evidence="1">Uncharacterized protein</fullName>
    </submittedName>
</protein>
<proteinExistence type="predicted"/>
<comment type="caution">
    <text evidence="1">The sequence shown here is derived from an EMBL/GenBank/DDBJ whole genome shotgun (WGS) entry which is preliminary data.</text>
</comment>
<evidence type="ECO:0000313" key="2">
    <source>
        <dbReference type="Proteomes" id="UP000288216"/>
    </source>
</evidence>
<dbReference type="OrthoDB" id="9049620at2759"/>
<dbReference type="STRING" id="75743.A0A401Q3T8"/>
<dbReference type="OMA" id="DAWMSSC"/>
<dbReference type="AlphaFoldDB" id="A0A401Q3T8"/>
<gene>
    <name evidence="1" type="ORF">scyTo_0017059</name>
</gene>
<dbReference type="Proteomes" id="UP000288216">
    <property type="component" value="Unassembled WGS sequence"/>
</dbReference>
<organism evidence="1 2">
    <name type="scientific">Scyliorhinus torazame</name>
    <name type="common">Cloudy catshark</name>
    <name type="synonym">Catulus torazame</name>
    <dbReference type="NCBI Taxonomy" id="75743"/>
    <lineage>
        <taxon>Eukaryota</taxon>
        <taxon>Metazoa</taxon>
        <taxon>Chordata</taxon>
        <taxon>Craniata</taxon>
        <taxon>Vertebrata</taxon>
        <taxon>Chondrichthyes</taxon>
        <taxon>Elasmobranchii</taxon>
        <taxon>Galeomorphii</taxon>
        <taxon>Galeoidea</taxon>
        <taxon>Carcharhiniformes</taxon>
        <taxon>Scyliorhinidae</taxon>
        <taxon>Scyliorhinus</taxon>
    </lineage>
</organism>
<reference evidence="1 2" key="1">
    <citation type="journal article" date="2018" name="Nat. Ecol. Evol.">
        <title>Shark genomes provide insights into elasmobranch evolution and the origin of vertebrates.</title>
        <authorList>
            <person name="Hara Y"/>
            <person name="Yamaguchi K"/>
            <person name="Onimaru K"/>
            <person name="Kadota M"/>
            <person name="Koyanagi M"/>
            <person name="Keeley SD"/>
            <person name="Tatsumi K"/>
            <person name="Tanaka K"/>
            <person name="Motone F"/>
            <person name="Kageyama Y"/>
            <person name="Nozu R"/>
            <person name="Adachi N"/>
            <person name="Nishimura O"/>
            <person name="Nakagawa R"/>
            <person name="Tanegashima C"/>
            <person name="Kiyatake I"/>
            <person name="Matsumoto R"/>
            <person name="Murakumo K"/>
            <person name="Nishida K"/>
            <person name="Terakita A"/>
            <person name="Kuratani S"/>
            <person name="Sato K"/>
            <person name="Hyodo S Kuraku.S."/>
        </authorList>
    </citation>
    <scope>NUCLEOTIDE SEQUENCE [LARGE SCALE GENOMIC DNA]</scope>
</reference>
<evidence type="ECO:0000313" key="1">
    <source>
        <dbReference type="EMBL" id="GCB80000.1"/>
    </source>
</evidence>